<feature type="repeat" description="TPR" evidence="1">
    <location>
        <begin position="183"/>
        <end position="216"/>
    </location>
</feature>
<comment type="caution">
    <text evidence="2">The sequence shown here is derived from an EMBL/GenBank/DDBJ whole genome shotgun (WGS) entry which is preliminary data.</text>
</comment>
<dbReference type="PROSITE" id="PS50005">
    <property type="entry name" value="TPR"/>
    <property type="match status" value="1"/>
</dbReference>
<dbReference type="InterPro" id="IPR011990">
    <property type="entry name" value="TPR-like_helical_dom_sf"/>
</dbReference>
<organism evidence="2 3">
    <name type="scientific">Dreissena polymorpha</name>
    <name type="common">Zebra mussel</name>
    <name type="synonym">Mytilus polymorpha</name>
    <dbReference type="NCBI Taxonomy" id="45954"/>
    <lineage>
        <taxon>Eukaryota</taxon>
        <taxon>Metazoa</taxon>
        <taxon>Spiralia</taxon>
        <taxon>Lophotrochozoa</taxon>
        <taxon>Mollusca</taxon>
        <taxon>Bivalvia</taxon>
        <taxon>Autobranchia</taxon>
        <taxon>Heteroconchia</taxon>
        <taxon>Euheterodonta</taxon>
        <taxon>Imparidentia</taxon>
        <taxon>Neoheterodontei</taxon>
        <taxon>Myida</taxon>
        <taxon>Dreissenoidea</taxon>
        <taxon>Dreissenidae</taxon>
        <taxon>Dreissena</taxon>
    </lineage>
</organism>
<reference evidence="2" key="2">
    <citation type="submission" date="2020-11" db="EMBL/GenBank/DDBJ databases">
        <authorList>
            <person name="McCartney M.A."/>
            <person name="Auch B."/>
            <person name="Kono T."/>
            <person name="Mallez S."/>
            <person name="Becker A."/>
            <person name="Gohl D.M."/>
            <person name="Silverstein K.A.T."/>
            <person name="Koren S."/>
            <person name="Bechman K.B."/>
            <person name="Herman A."/>
            <person name="Abrahante J.E."/>
            <person name="Garbe J."/>
        </authorList>
    </citation>
    <scope>NUCLEOTIDE SEQUENCE</scope>
    <source>
        <strain evidence="2">Duluth1</strain>
        <tissue evidence="2">Whole animal</tissue>
    </source>
</reference>
<sequence length="237" mass="27866">MYTQSIESDIIGNYMRYASFLFCNGEYDEACKYFDLIEKQIEKDKKSNLIYQFFVSPSESLALQIANQSCEQSFKQRWSAFLIFSQEETMCVPEFLRCEKYRGRFGADTSSGFLSPLYSNYDCICFRIEPYLYYLQYLTYRELRQKHKQSEALMKLLIFTEIIKSTGFISSKSDDSAACGFFDTSLNMLGHCFELEQKLESAWKTYKTSLQLQPKRNASALHIIRLLWQVVQSLRTF</sequence>
<keyword evidence="1" id="KW-0802">TPR repeat</keyword>
<evidence type="ECO:0000313" key="3">
    <source>
        <dbReference type="Proteomes" id="UP000828390"/>
    </source>
</evidence>
<evidence type="ECO:0000313" key="2">
    <source>
        <dbReference type="EMBL" id="KAH3846010.1"/>
    </source>
</evidence>
<dbReference type="AlphaFoldDB" id="A0A9D4KUB7"/>
<protein>
    <submittedName>
        <fullName evidence="2">Uncharacterized protein</fullName>
    </submittedName>
</protein>
<keyword evidence="3" id="KW-1185">Reference proteome</keyword>
<reference evidence="2" key="1">
    <citation type="journal article" date="2019" name="bioRxiv">
        <title>The Genome of the Zebra Mussel, Dreissena polymorpha: A Resource for Invasive Species Research.</title>
        <authorList>
            <person name="McCartney M.A."/>
            <person name="Auch B."/>
            <person name="Kono T."/>
            <person name="Mallez S."/>
            <person name="Zhang Y."/>
            <person name="Obille A."/>
            <person name="Becker A."/>
            <person name="Abrahante J.E."/>
            <person name="Garbe J."/>
            <person name="Badalamenti J.P."/>
            <person name="Herman A."/>
            <person name="Mangelson H."/>
            <person name="Liachko I."/>
            <person name="Sullivan S."/>
            <person name="Sone E.D."/>
            <person name="Koren S."/>
            <person name="Silverstein K.A.T."/>
            <person name="Beckman K.B."/>
            <person name="Gohl D.M."/>
        </authorList>
    </citation>
    <scope>NUCLEOTIDE SEQUENCE</scope>
    <source>
        <strain evidence="2">Duluth1</strain>
        <tissue evidence="2">Whole animal</tissue>
    </source>
</reference>
<proteinExistence type="predicted"/>
<dbReference type="InterPro" id="IPR019734">
    <property type="entry name" value="TPR_rpt"/>
</dbReference>
<name>A0A9D4KUB7_DREPO</name>
<evidence type="ECO:0000256" key="1">
    <source>
        <dbReference type="PROSITE-ProRule" id="PRU00339"/>
    </source>
</evidence>
<dbReference type="EMBL" id="JAIWYP010000003">
    <property type="protein sequence ID" value="KAH3846010.1"/>
    <property type="molecule type" value="Genomic_DNA"/>
</dbReference>
<gene>
    <name evidence="2" type="ORF">DPMN_088306</name>
</gene>
<accession>A0A9D4KUB7</accession>
<dbReference type="SUPFAM" id="SSF48452">
    <property type="entry name" value="TPR-like"/>
    <property type="match status" value="1"/>
</dbReference>
<dbReference type="Proteomes" id="UP000828390">
    <property type="component" value="Unassembled WGS sequence"/>
</dbReference>